<dbReference type="PANTHER" id="PTHR34396">
    <property type="entry name" value="OS03G0264950 PROTEIN-RELATED"/>
    <property type="match status" value="1"/>
</dbReference>
<sequence length="125" mass="14201">MASGQSEPSPCSTTPNMETTNPTPTSNTDANVDSCGTSHDTEDKGDTLVLRKERKFISKIWTHYNYEVISDVTKAICKYCKKKLSGASKNGTKHLKDYHENCPMKRHRDIVSDFTQKKIENRVFR</sequence>
<dbReference type="GO" id="GO:1990837">
    <property type="term" value="F:sequence-specific double-stranded DNA binding"/>
    <property type="evidence" value="ECO:0007669"/>
    <property type="project" value="TreeGrafter"/>
</dbReference>
<reference evidence="7" key="2">
    <citation type="submission" date="2020-07" db="EMBL/GenBank/DDBJ databases">
        <authorList>
            <person name="Vera ALvarez R."/>
            <person name="Arias-Moreno D.M."/>
            <person name="Jimenez-Jacinto V."/>
            <person name="Jimenez-Bremont J.F."/>
            <person name="Swaminathan K."/>
            <person name="Moose S.P."/>
            <person name="Guerrero-Gonzalez M.L."/>
            <person name="Marino-Ramirez L."/>
            <person name="Landsman D."/>
            <person name="Rodriguez-Kessler M."/>
            <person name="Delgado-Sanchez P."/>
        </authorList>
    </citation>
    <scope>NUCLEOTIDE SEQUENCE</scope>
    <source>
        <tissue evidence="7">Cladode</tissue>
    </source>
</reference>
<feature type="compositionally biased region" description="Low complexity" evidence="5">
    <location>
        <begin position="13"/>
        <end position="28"/>
    </location>
</feature>
<organism evidence="7">
    <name type="scientific">Opuntia streptacantha</name>
    <name type="common">Prickly pear cactus</name>
    <name type="synonym">Opuntia cardona</name>
    <dbReference type="NCBI Taxonomy" id="393608"/>
    <lineage>
        <taxon>Eukaryota</taxon>
        <taxon>Viridiplantae</taxon>
        <taxon>Streptophyta</taxon>
        <taxon>Embryophyta</taxon>
        <taxon>Tracheophyta</taxon>
        <taxon>Spermatophyta</taxon>
        <taxon>Magnoliopsida</taxon>
        <taxon>eudicotyledons</taxon>
        <taxon>Gunneridae</taxon>
        <taxon>Pentapetalae</taxon>
        <taxon>Caryophyllales</taxon>
        <taxon>Cactineae</taxon>
        <taxon>Cactaceae</taxon>
        <taxon>Opuntioideae</taxon>
        <taxon>Opuntia</taxon>
    </lineage>
</organism>
<evidence type="ECO:0000256" key="4">
    <source>
        <dbReference type="PROSITE-ProRule" id="PRU00027"/>
    </source>
</evidence>
<dbReference type="Pfam" id="PF02892">
    <property type="entry name" value="zf-BED"/>
    <property type="match status" value="1"/>
</dbReference>
<evidence type="ECO:0000256" key="1">
    <source>
        <dbReference type="ARBA" id="ARBA00022723"/>
    </source>
</evidence>
<dbReference type="AlphaFoldDB" id="A0A7C8ZHK5"/>
<evidence type="ECO:0000313" key="7">
    <source>
        <dbReference type="EMBL" id="MBA4643176.1"/>
    </source>
</evidence>
<keyword evidence="2 4" id="KW-0863">Zinc-finger</keyword>
<evidence type="ECO:0000259" key="6">
    <source>
        <dbReference type="PROSITE" id="PS50808"/>
    </source>
</evidence>
<name>A0A7C8ZHK5_OPUST</name>
<dbReference type="GO" id="GO:0005634">
    <property type="term" value="C:nucleus"/>
    <property type="evidence" value="ECO:0007669"/>
    <property type="project" value="TreeGrafter"/>
</dbReference>
<feature type="region of interest" description="Disordered" evidence="5">
    <location>
        <begin position="1"/>
        <end position="44"/>
    </location>
</feature>
<dbReference type="PANTHER" id="PTHR34396:SF25">
    <property type="entry name" value="BOUNDARY ELEMENT ASSOCIATED FACTOR"/>
    <property type="match status" value="1"/>
</dbReference>
<dbReference type="InterPro" id="IPR053031">
    <property type="entry name" value="Cuticle_assoc_protein"/>
</dbReference>
<evidence type="ECO:0000256" key="2">
    <source>
        <dbReference type="ARBA" id="ARBA00022771"/>
    </source>
</evidence>
<evidence type="ECO:0000256" key="3">
    <source>
        <dbReference type="ARBA" id="ARBA00022833"/>
    </source>
</evidence>
<keyword evidence="1" id="KW-0479">Metal-binding</keyword>
<dbReference type="PROSITE" id="PS50808">
    <property type="entry name" value="ZF_BED"/>
    <property type="match status" value="1"/>
</dbReference>
<evidence type="ECO:0000256" key="5">
    <source>
        <dbReference type="SAM" id="MobiDB-lite"/>
    </source>
</evidence>
<dbReference type="EMBL" id="GISG01132255">
    <property type="protein sequence ID" value="MBA4643176.1"/>
    <property type="molecule type" value="Transcribed_RNA"/>
</dbReference>
<feature type="compositionally biased region" description="Polar residues" evidence="5">
    <location>
        <begin position="1"/>
        <end position="12"/>
    </location>
</feature>
<dbReference type="GO" id="GO:0008270">
    <property type="term" value="F:zinc ion binding"/>
    <property type="evidence" value="ECO:0007669"/>
    <property type="project" value="UniProtKB-KW"/>
</dbReference>
<reference evidence="7" key="1">
    <citation type="journal article" date="2013" name="J. Plant Res.">
        <title>Effect of fungi and light on seed germination of three Opuntia species from semiarid lands of central Mexico.</title>
        <authorList>
            <person name="Delgado-Sanchez P."/>
            <person name="Jimenez-Bremont J.F."/>
            <person name="Guerrero-Gonzalez Mde L."/>
            <person name="Flores J."/>
        </authorList>
    </citation>
    <scope>NUCLEOTIDE SEQUENCE</scope>
    <source>
        <tissue evidence="7">Cladode</tissue>
    </source>
</reference>
<keyword evidence="3" id="KW-0862">Zinc</keyword>
<dbReference type="InterPro" id="IPR003656">
    <property type="entry name" value="Znf_BED"/>
</dbReference>
<proteinExistence type="predicted"/>
<dbReference type="GO" id="GO:0006357">
    <property type="term" value="P:regulation of transcription by RNA polymerase II"/>
    <property type="evidence" value="ECO:0007669"/>
    <property type="project" value="TreeGrafter"/>
</dbReference>
<protein>
    <recommendedName>
        <fullName evidence="6">BED-type domain-containing protein</fullName>
    </recommendedName>
</protein>
<feature type="domain" description="BED-type" evidence="6">
    <location>
        <begin position="55"/>
        <end position="114"/>
    </location>
</feature>
<accession>A0A7C8ZHK5</accession>
<dbReference type="SMART" id="SM00614">
    <property type="entry name" value="ZnF_BED"/>
    <property type="match status" value="1"/>
</dbReference>
<feature type="compositionally biased region" description="Polar residues" evidence="5">
    <location>
        <begin position="29"/>
        <end position="38"/>
    </location>
</feature>